<evidence type="ECO:0000256" key="1">
    <source>
        <dbReference type="SAM" id="Phobius"/>
    </source>
</evidence>
<feature type="transmembrane region" description="Helical" evidence="1">
    <location>
        <begin position="24"/>
        <end position="42"/>
    </location>
</feature>
<accession>A0A073AZF0</accession>
<dbReference type="EMBL" id="JNVU01000020">
    <property type="protein sequence ID" value="KEI44765.1"/>
    <property type="molecule type" value="Genomic_DNA"/>
</dbReference>
<evidence type="ECO:0000313" key="2">
    <source>
        <dbReference type="EMBL" id="KEI44765.1"/>
    </source>
</evidence>
<dbReference type="AlphaFoldDB" id="A0A073AZF0"/>
<keyword evidence="1" id="KW-0472">Membrane</keyword>
<dbReference type="STRING" id="28042.GU90_08260"/>
<dbReference type="OrthoDB" id="4545264at2"/>
<dbReference type="Proteomes" id="UP000031419">
    <property type="component" value="Unassembled WGS sequence"/>
</dbReference>
<keyword evidence="3" id="KW-1185">Reference proteome</keyword>
<feature type="transmembrane region" description="Helical" evidence="1">
    <location>
        <begin position="48"/>
        <end position="65"/>
    </location>
</feature>
<gene>
    <name evidence="2" type="ORF">GU90_08260</name>
</gene>
<evidence type="ECO:0000313" key="3">
    <source>
        <dbReference type="Proteomes" id="UP000031419"/>
    </source>
</evidence>
<reference evidence="2 3" key="1">
    <citation type="submission" date="2014-06" db="EMBL/GenBank/DDBJ databases">
        <title>Saccharopolyspora rectivirgula DSM-43113 Genome sequencing.</title>
        <authorList>
            <person name="Barrera C."/>
            <person name="Millon L."/>
            <person name="Rognon B."/>
            <person name="Zaugg C."/>
            <person name="Monod M."/>
        </authorList>
    </citation>
    <scope>NUCLEOTIDE SEQUENCE [LARGE SCALE GENOMIC DNA]</scope>
    <source>
        <strain evidence="2 3">DSM 43113</strain>
    </source>
</reference>
<keyword evidence="1" id="KW-1133">Transmembrane helix</keyword>
<sequence>MNAVEPVELDLLDARIRKTRARNVVITAVVLALAAGGVVGLFAGPLGFAITAVVVASPLLLLAVGEKRKTTRLSGTEISVRTLGSKRVELKEATQLDVFVTDMRGVRTVNLLVAGPPSGKAIAVALAMYAGTGGRELGVLELRRLADALASTGSTQALVLSELLVAQLRAEARGDAAADRPLHQLAASAPEGRMAQKLRPDAVASFVAALEN</sequence>
<comment type="caution">
    <text evidence="2">The sequence shown here is derived from an EMBL/GenBank/DDBJ whole genome shotgun (WGS) entry which is preliminary data.</text>
</comment>
<protein>
    <submittedName>
        <fullName evidence="2">Uncharacterized protein</fullName>
    </submittedName>
</protein>
<proteinExistence type="predicted"/>
<dbReference type="RefSeq" id="WP_029720267.1">
    <property type="nucleotide sequence ID" value="NZ_JAJUIW010000012.1"/>
</dbReference>
<keyword evidence="1" id="KW-0812">Transmembrane</keyword>
<dbReference type="eggNOG" id="ENOG5034AQS">
    <property type="taxonomic scope" value="Bacteria"/>
</dbReference>
<name>A0A073AZF0_9PSEU</name>
<organism evidence="2 3">
    <name type="scientific">Saccharopolyspora rectivirgula</name>
    <dbReference type="NCBI Taxonomy" id="28042"/>
    <lineage>
        <taxon>Bacteria</taxon>
        <taxon>Bacillati</taxon>
        <taxon>Actinomycetota</taxon>
        <taxon>Actinomycetes</taxon>
        <taxon>Pseudonocardiales</taxon>
        <taxon>Pseudonocardiaceae</taxon>
        <taxon>Saccharopolyspora</taxon>
    </lineage>
</organism>